<dbReference type="AlphaFoldDB" id="A0A6G1CPY9"/>
<evidence type="ECO:0000256" key="1">
    <source>
        <dbReference type="SAM" id="MobiDB-lite"/>
    </source>
</evidence>
<dbReference type="PANTHER" id="PTHR33116">
    <property type="entry name" value="REVERSE TRANSCRIPTASE ZINC-BINDING DOMAIN-CONTAINING PROTEIN-RELATED-RELATED"/>
    <property type="match status" value="1"/>
</dbReference>
<keyword evidence="3" id="KW-1185">Reference proteome</keyword>
<evidence type="ECO:0000313" key="3">
    <source>
        <dbReference type="Proteomes" id="UP000479710"/>
    </source>
</evidence>
<organism evidence="2 3">
    <name type="scientific">Oryza meyeriana var. granulata</name>
    <dbReference type="NCBI Taxonomy" id="110450"/>
    <lineage>
        <taxon>Eukaryota</taxon>
        <taxon>Viridiplantae</taxon>
        <taxon>Streptophyta</taxon>
        <taxon>Embryophyta</taxon>
        <taxon>Tracheophyta</taxon>
        <taxon>Spermatophyta</taxon>
        <taxon>Magnoliopsida</taxon>
        <taxon>Liliopsida</taxon>
        <taxon>Poales</taxon>
        <taxon>Poaceae</taxon>
        <taxon>BOP clade</taxon>
        <taxon>Oryzoideae</taxon>
        <taxon>Oryzeae</taxon>
        <taxon>Oryzinae</taxon>
        <taxon>Oryza</taxon>
        <taxon>Oryza meyeriana</taxon>
    </lineage>
</organism>
<accession>A0A6G1CPY9</accession>
<proteinExistence type="predicted"/>
<dbReference type="Proteomes" id="UP000479710">
    <property type="component" value="Unassembled WGS sequence"/>
</dbReference>
<name>A0A6G1CPY9_9ORYZ</name>
<sequence length="146" mass="17157">MRRIDKLWRAFLWKGSDQVHGGHCLVHWSNVCKPKKLGGLGIKDLSKFGRALRLRWLWKQWTDASRDWGRIELPIDSTDRALFMRPRSSLLEMGVLQLSDTPDGYRTNPRRTSPQTSTTYLEERTKRYNKSLRTTLGSRHFKASQR</sequence>
<gene>
    <name evidence="2" type="ORF">E2562_014461</name>
</gene>
<evidence type="ECO:0000313" key="2">
    <source>
        <dbReference type="EMBL" id="KAF0902222.1"/>
    </source>
</evidence>
<comment type="caution">
    <text evidence="2">The sequence shown here is derived from an EMBL/GenBank/DDBJ whole genome shotgun (WGS) entry which is preliminary data.</text>
</comment>
<feature type="compositionally biased region" description="Polar residues" evidence="1">
    <location>
        <begin position="110"/>
        <end position="119"/>
    </location>
</feature>
<dbReference type="OrthoDB" id="685750at2759"/>
<reference evidence="2 3" key="1">
    <citation type="submission" date="2019-11" db="EMBL/GenBank/DDBJ databases">
        <title>Whole genome sequence of Oryza granulata.</title>
        <authorList>
            <person name="Li W."/>
        </authorList>
    </citation>
    <scope>NUCLEOTIDE SEQUENCE [LARGE SCALE GENOMIC DNA]</scope>
    <source>
        <strain evidence="3">cv. Menghai</strain>
        <tissue evidence="2">Leaf</tissue>
    </source>
</reference>
<evidence type="ECO:0008006" key="4">
    <source>
        <dbReference type="Google" id="ProtNLM"/>
    </source>
</evidence>
<protein>
    <recommendedName>
        <fullName evidence="4">Reverse transcriptase zinc-binding domain-containing protein</fullName>
    </recommendedName>
</protein>
<feature type="region of interest" description="Disordered" evidence="1">
    <location>
        <begin position="100"/>
        <end position="119"/>
    </location>
</feature>
<dbReference type="EMBL" id="SPHZ02000008">
    <property type="protein sequence ID" value="KAF0902222.1"/>
    <property type="molecule type" value="Genomic_DNA"/>
</dbReference>
<dbReference type="PANTHER" id="PTHR33116:SF78">
    <property type="entry name" value="OS12G0587133 PROTEIN"/>
    <property type="match status" value="1"/>
</dbReference>